<comment type="subcellular location">
    <subcellularLocation>
        <location evidence="1">Membrane</location>
        <topology evidence="1">Multi-pass membrane protein</topology>
    </subcellularLocation>
</comment>
<sequence length="353" mass="38558">MTLYQELQLNAAGSKALIRNAKTKKEKQRHLFIYVMKVFITLAFCMAVVTAYSIIFGPKNSIAGVVILLSLLVLRAADFGIKTTHGIGVIGLIFGILAAGPRLSNMLPSSWAFIVNGICMFSILILSCHNIIMSNHFTFVLGYLLLLGYDVTGKDYLMRVAALASGALISAMIFYKNQKNRVHKRCFSHLFSEFHLQGARSQWYIKFALGVSSVLLIASLLGLPRAMWAGIATMSTLLPFEKDSVYRIKRRLPFNVVGGLLFLGLYYILPEGIYANLGLVGGIGVGFSAGYSCQTMFNTFGALVAGANLFGPAGAVALRIVCNGLGASYSYIFDKGFRFIFGWLSCRLCPDAN</sequence>
<evidence type="ECO:0000256" key="3">
    <source>
        <dbReference type="ARBA" id="ARBA00022989"/>
    </source>
</evidence>
<protein>
    <submittedName>
        <fullName evidence="7">FUSC family protein</fullName>
    </submittedName>
</protein>
<evidence type="ECO:0000256" key="5">
    <source>
        <dbReference type="SAM" id="Phobius"/>
    </source>
</evidence>
<name>A0A7X2TC09_9CLOT</name>
<reference evidence="7 8" key="1">
    <citation type="submission" date="2019-08" db="EMBL/GenBank/DDBJ databases">
        <title>In-depth cultivation of the pig gut microbiome towards novel bacterial diversity and tailored functional studies.</title>
        <authorList>
            <person name="Wylensek D."/>
            <person name="Hitch T.C.A."/>
            <person name="Clavel T."/>
        </authorList>
    </citation>
    <scope>NUCLEOTIDE SEQUENCE [LARGE SCALE GENOMIC DNA]</scope>
    <source>
        <strain evidence="7 8">WCA-389-WT-23D1</strain>
    </source>
</reference>
<feature type="transmembrane region" description="Helical" evidence="5">
    <location>
        <begin position="156"/>
        <end position="175"/>
    </location>
</feature>
<evidence type="ECO:0000259" key="6">
    <source>
        <dbReference type="Pfam" id="PF13515"/>
    </source>
</evidence>
<feature type="transmembrane region" description="Helical" evidence="5">
    <location>
        <begin position="252"/>
        <end position="269"/>
    </location>
</feature>
<feature type="transmembrane region" description="Helical" evidence="5">
    <location>
        <begin position="276"/>
        <end position="297"/>
    </location>
</feature>
<evidence type="ECO:0000256" key="2">
    <source>
        <dbReference type="ARBA" id="ARBA00022692"/>
    </source>
</evidence>
<dbReference type="Proteomes" id="UP000429958">
    <property type="component" value="Unassembled WGS sequence"/>
</dbReference>
<dbReference type="AlphaFoldDB" id="A0A7X2TC09"/>
<dbReference type="GO" id="GO:0016020">
    <property type="term" value="C:membrane"/>
    <property type="evidence" value="ECO:0007669"/>
    <property type="project" value="UniProtKB-SubCell"/>
</dbReference>
<dbReference type="RefSeq" id="WP_154470844.1">
    <property type="nucleotide sequence ID" value="NZ_DBEWUL010000131.1"/>
</dbReference>
<evidence type="ECO:0000256" key="4">
    <source>
        <dbReference type="ARBA" id="ARBA00023136"/>
    </source>
</evidence>
<gene>
    <name evidence="7" type="ORF">FYJ39_02205</name>
</gene>
<keyword evidence="2 5" id="KW-0812">Transmembrane</keyword>
<keyword evidence="8" id="KW-1185">Reference proteome</keyword>
<accession>A0A7X2TC09</accession>
<comment type="caution">
    <text evidence="7">The sequence shown here is derived from an EMBL/GenBank/DDBJ whole genome shotgun (WGS) entry which is preliminary data.</text>
</comment>
<feature type="transmembrane region" description="Helical" evidence="5">
    <location>
        <begin position="309"/>
        <end position="332"/>
    </location>
</feature>
<keyword evidence="3 5" id="KW-1133">Transmembrane helix</keyword>
<evidence type="ECO:0000313" key="7">
    <source>
        <dbReference type="EMBL" id="MSS35426.1"/>
    </source>
</evidence>
<evidence type="ECO:0000313" key="8">
    <source>
        <dbReference type="Proteomes" id="UP000429958"/>
    </source>
</evidence>
<dbReference type="InterPro" id="IPR049453">
    <property type="entry name" value="Memb_transporter_dom"/>
</dbReference>
<organism evidence="7 8">
    <name type="scientific">Clostridium porci</name>
    <dbReference type="NCBI Taxonomy" id="2605778"/>
    <lineage>
        <taxon>Bacteria</taxon>
        <taxon>Bacillati</taxon>
        <taxon>Bacillota</taxon>
        <taxon>Clostridia</taxon>
        <taxon>Eubacteriales</taxon>
        <taxon>Clostridiaceae</taxon>
        <taxon>Clostridium</taxon>
    </lineage>
</organism>
<keyword evidence="4 5" id="KW-0472">Membrane</keyword>
<feature type="transmembrane region" description="Helical" evidence="5">
    <location>
        <begin position="109"/>
        <end position="126"/>
    </location>
</feature>
<feature type="domain" description="Integral membrane bound transporter" evidence="6">
    <location>
        <begin position="215"/>
        <end position="330"/>
    </location>
</feature>
<proteinExistence type="predicted"/>
<dbReference type="Pfam" id="PF13515">
    <property type="entry name" value="FUSC_2"/>
    <property type="match status" value="1"/>
</dbReference>
<feature type="transmembrane region" description="Helical" evidence="5">
    <location>
        <begin position="31"/>
        <end position="55"/>
    </location>
</feature>
<dbReference type="EMBL" id="VUMD01000002">
    <property type="protein sequence ID" value="MSS35426.1"/>
    <property type="molecule type" value="Genomic_DNA"/>
</dbReference>
<feature type="transmembrane region" description="Helical" evidence="5">
    <location>
        <begin position="84"/>
        <end position="103"/>
    </location>
</feature>
<evidence type="ECO:0000256" key="1">
    <source>
        <dbReference type="ARBA" id="ARBA00004141"/>
    </source>
</evidence>